<dbReference type="Gene3D" id="1.10.3470.10">
    <property type="entry name" value="ABC transporter involved in vitamin B12 uptake, BtuC"/>
    <property type="match status" value="1"/>
</dbReference>
<evidence type="ECO:0000256" key="2">
    <source>
        <dbReference type="ARBA" id="ARBA00007935"/>
    </source>
</evidence>
<feature type="transmembrane region" description="Helical" evidence="8">
    <location>
        <begin position="284"/>
        <end position="301"/>
    </location>
</feature>
<comment type="similarity">
    <text evidence="2">Belongs to the binding-protein-dependent transport system permease family. FecCD subfamily.</text>
</comment>
<dbReference type="FunFam" id="1.10.3470.10:FF:000001">
    <property type="entry name" value="Vitamin B12 ABC transporter permease BtuC"/>
    <property type="match status" value="1"/>
</dbReference>
<dbReference type="GO" id="GO:0005886">
    <property type="term" value="C:plasma membrane"/>
    <property type="evidence" value="ECO:0007669"/>
    <property type="project" value="UniProtKB-SubCell"/>
</dbReference>
<evidence type="ECO:0000256" key="7">
    <source>
        <dbReference type="ARBA" id="ARBA00023136"/>
    </source>
</evidence>
<feature type="transmembrane region" description="Helical" evidence="8">
    <location>
        <begin position="313"/>
        <end position="334"/>
    </location>
</feature>
<feature type="transmembrane region" description="Helical" evidence="8">
    <location>
        <begin position="157"/>
        <end position="176"/>
    </location>
</feature>
<dbReference type="PANTHER" id="PTHR30472:SF64">
    <property type="entry name" value="IRON(3+)-HYDROXAMATE IMPORT SYSTEM PERMEASE PROTEIN FHUG"/>
    <property type="match status" value="1"/>
</dbReference>
<feature type="transmembrane region" description="Helical" evidence="8">
    <location>
        <begin position="54"/>
        <end position="80"/>
    </location>
</feature>
<evidence type="ECO:0000313" key="10">
    <source>
        <dbReference type="Proteomes" id="UP000095350"/>
    </source>
</evidence>
<dbReference type="GO" id="GO:0022857">
    <property type="term" value="F:transmembrane transporter activity"/>
    <property type="evidence" value="ECO:0007669"/>
    <property type="project" value="InterPro"/>
</dbReference>
<feature type="transmembrane region" description="Helical" evidence="8">
    <location>
        <begin position="92"/>
        <end position="110"/>
    </location>
</feature>
<dbReference type="GO" id="GO:0033214">
    <property type="term" value="P:siderophore-iron import into cell"/>
    <property type="evidence" value="ECO:0007669"/>
    <property type="project" value="TreeGrafter"/>
</dbReference>
<keyword evidence="5 8" id="KW-0812">Transmembrane</keyword>
<feature type="transmembrane region" description="Helical" evidence="8">
    <location>
        <begin position="122"/>
        <end position="145"/>
    </location>
</feature>
<evidence type="ECO:0000313" key="9">
    <source>
        <dbReference type="EMBL" id="CUN15324.1"/>
    </source>
</evidence>
<accession>A0A173UKG2</accession>
<protein>
    <submittedName>
        <fullName evidence="9">Iron-uptake system permease protein FeuC</fullName>
    </submittedName>
</protein>
<keyword evidence="7 8" id="KW-0472">Membrane</keyword>
<dbReference type="STRING" id="166486.ERS852572_02161"/>
<evidence type="ECO:0000256" key="8">
    <source>
        <dbReference type="SAM" id="Phobius"/>
    </source>
</evidence>
<evidence type="ECO:0000256" key="4">
    <source>
        <dbReference type="ARBA" id="ARBA00022475"/>
    </source>
</evidence>
<evidence type="ECO:0000256" key="3">
    <source>
        <dbReference type="ARBA" id="ARBA00022448"/>
    </source>
</evidence>
<dbReference type="InterPro" id="IPR037294">
    <property type="entry name" value="ABC_BtuC-like"/>
</dbReference>
<evidence type="ECO:0000256" key="6">
    <source>
        <dbReference type="ARBA" id="ARBA00022989"/>
    </source>
</evidence>
<dbReference type="InterPro" id="IPR000522">
    <property type="entry name" value="ABC_transptr_permease_BtuC"/>
</dbReference>
<dbReference type="PANTHER" id="PTHR30472">
    <property type="entry name" value="FERRIC ENTEROBACTIN TRANSPORT SYSTEM PERMEASE PROTEIN"/>
    <property type="match status" value="1"/>
</dbReference>
<keyword evidence="3" id="KW-0813">Transport</keyword>
<reference evidence="9 10" key="1">
    <citation type="submission" date="2015-09" db="EMBL/GenBank/DDBJ databases">
        <authorList>
            <consortium name="Pathogen Informatics"/>
        </authorList>
    </citation>
    <scope>NUCLEOTIDE SEQUENCE [LARGE SCALE GENOMIC DNA]</scope>
    <source>
        <strain evidence="9 10">2789STDY5834960</strain>
    </source>
</reference>
<dbReference type="Pfam" id="PF01032">
    <property type="entry name" value="FecCD"/>
    <property type="match status" value="1"/>
</dbReference>
<feature type="transmembrane region" description="Helical" evidence="8">
    <location>
        <begin position="248"/>
        <end position="272"/>
    </location>
</feature>
<dbReference type="AlphaFoldDB" id="A0A173UKG2"/>
<dbReference type="EMBL" id="CYXZ01000015">
    <property type="protein sequence ID" value="CUN15324.1"/>
    <property type="molecule type" value="Genomic_DNA"/>
</dbReference>
<keyword evidence="4" id="KW-1003">Cell membrane</keyword>
<feature type="transmembrane region" description="Helical" evidence="8">
    <location>
        <begin position="196"/>
        <end position="218"/>
    </location>
</feature>
<sequence>MMRMKKRKTAVFACVIVLFFCAILLGLCWGSYEISVHEVIATLLGNGTKIQNTAIFGIRLPRILLGIFVAAGLAISGGVLQTMTRNELADPGIIGINAGGATAAVLFIQFQTNAYFSELGTFSIYLLPLMAISGALAAAFCIYFLSSRKGLKPKRLLLTGIGINAGLNAFITFFMFKGGPGDYNRVMIWTSGSLWGAGWAYVRALVPVILLGGAYIFYKGRMLDALSFSDETAIGWGISIERERKKMLLCAVILAGASTAFAGNIGFIGLLAPHAAKKVVGNGHRVSLLLATLIAAVMLIFADTVARNLFSPIEIPAGIAVSLVGVPYFVYLMWKE</sequence>
<dbReference type="CDD" id="cd06550">
    <property type="entry name" value="TM_ABC_iron-siderophores_like"/>
    <property type="match status" value="1"/>
</dbReference>
<gene>
    <name evidence="9" type="primary">feuC</name>
    <name evidence="9" type="ORF">ERS852572_02161</name>
</gene>
<keyword evidence="6 8" id="KW-1133">Transmembrane helix</keyword>
<comment type="subcellular location">
    <subcellularLocation>
        <location evidence="1">Cell membrane</location>
        <topology evidence="1">Multi-pass membrane protein</topology>
    </subcellularLocation>
</comment>
<dbReference type="Proteomes" id="UP000095350">
    <property type="component" value="Unassembled WGS sequence"/>
</dbReference>
<proteinExistence type="inferred from homology"/>
<evidence type="ECO:0000256" key="1">
    <source>
        <dbReference type="ARBA" id="ARBA00004651"/>
    </source>
</evidence>
<name>A0A173UKG2_9FIRM</name>
<evidence type="ECO:0000256" key="5">
    <source>
        <dbReference type="ARBA" id="ARBA00022692"/>
    </source>
</evidence>
<dbReference type="OrthoDB" id="9792889at2"/>
<organism evidence="9 10">
    <name type="scientific">Roseburia intestinalis</name>
    <dbReference type="NCBI Taxonomy" id="166486"/>
    <lineage>
        <taxon>Bacteria</taxon>
        <taxon>Bacillati</taxon>
        <taxon>Bacillota</taxon>
        <taxon>Clostridia</taxon>
        <taxon>Lachnospirales</taxon>
        <taxon>Lachnospiraceae</taxon>
        <taxon>Roseburia</taxon>
    </lineage>
</organism>
<dbReference type="SUPFAM" id="SSF81345">
    <property type="entry name" value="ABC transporter involved in vitamin B12 uptake, BtuC"/>
    <property type="match status" value="1"/>
</dbReference>
<dbReference type="PaxDb" id="166486-ERS852572_02161"/>